<keyword evidence="1" id="KW-0472">Membrane</keyword>
<comment type="caution">
    <text evidence="2">The sequence shown here is derived from an EMBL/GenBank/DDBJ whole genome shotgun (WGS) entry which is preliminary data.</text>
</comment>
<proteinExistence type="predicted"/>
<sequence length="78" mass="9319">MSNYTYSFSPQFYFTSFKFLFLFLFLFLSFPPYNQRVCLHSSSSRRWNLAYYLQSSVVGKERIFLTTATTFLKTTFEG</sequence>
<evidence type="ECO:0000256" key="1">
    <source>
        <dbReference type="SAM" id="Phobius"/>
    </source>
</evidence>
<dbReference type="AlphaFoldDB" id="A0AAN9K698"/>
<keyword evidence="1" id="KW-0812">Transmembrane</keyword>
<evidence type="ECO:0000313" key="3">
    <source>
        <dbReference type="Proteomes" id="UP001359559"/>
    </source>
</evidence>
<name>A0AAN9K698_CLITE</name>
<dbReference type="EMBL" id="JAYKXN010000002">
    <property type="protein sequence ID" value="KAK7311018.1"/>
    <property type="molecule type" value="Genomic_DNA"/>
</dbReference>
<feature type="transmembrane region" description="Helical" evidence="1">
    <location>
        <begin position="12"/>
        <end position="30"/>
    </location>
</feature>
<protein>
    <submittedName>
        <fullName evidence="2">Uncharacterized protein</fullName>
    </submittedName>
</protein>
<dbReference type="Proteomes" id="UP001359559">
    <property type="component" value="Unassembled WGS sequence"/>
</dbReference>
<reference evidence="2 3" key="1">
    <citation type="submission" date="2024-01" db="EMBL/GenBank/DDBJ databases">
        <title>The genomes of 5 underutilized Papilionoideae crops provide insights into root nodulation and disease resistance.</title>
        <authorList>
            <person name="Yuan L."/>
        </authorList>
    </citation>
    <scope>NUCLEOTIDE SEQUENCE [LARGE SCALE GENOMIC DNA]</scope>
    <source>
        <strain evidence="2">LY-2023</strain>
        <tissue evidence="2">Leaf</tissue>
    </source>
</reference>
<gene>
    <name evidence="2" type="ORF">RJT34_08867</name>
</gene>
<evidence type="ECO:0000313" key="2">
    <source>
        <dbReference type="EMBL" id="KAK7311018.1"/>
    </source>
</evidence>
<keyword evidence="3" id="KW-1185">Reference proteome</keyword>
<accession>A0AAN9K698</accession>
<organism evidence="2 3">
    <name type="scientific">Clitoria ternatea</name>
    <name type="common">Butterfly pea</name>
    <dbReference type="NCBI Taxonomy" id="43366"/>
    <lineage>
        <taxon>Eukaryota</taxon>
        <taxon>Viridiplantae</taxon>
        <taxon>Streptophyta</taxon>
        <taxon>Embryophyta</taxon>
        <taxon>Tracheophyta</taxon>
        <taxon>Spermatophyta</taxon>
        <taxon>Magnoliopsida</taxon>
        <taxon>eudicotyledons</taxon>
        <taxon>Gunneridae</taxon>
        <taxon>Pentapetalae</taxon>
        <taxon>rosids</taxon>
        <taxon>fabids</taxon>
        <taxon>Fabales</taxon>
        <taxon>Fabaceae</taxon>
        <taxon>Papilionoideae</taxon>
        <taxon>50 kb inversion clade</taxon>
        <taxon>NPAAA clade</taxon>
        <taxon>indigoferoid/millettioid clade</taxon>
        <taxon>Phaseoleae</taxon>
        <taxon>Clitoria</taxon>
    </lineage>
</organism>
<keyword evidence="1" id="KW-1133">Transmembrane helix</keyword>